<evidence type="ECO:0000313" key="1">
    <source>
        <dbReference type="EMBL" id="PHH49899.1"/>
    </source>
</evidence>
<accession>A0A2C5W724</accession>
<dbReference type="AlphaFoldDB" id="A0A2C5W724"/>
<reference evidence="1 2" key="2">
    <citation type="journal article" date="2013" name="IMA Fungus">
        <title>IMA Genome-F 1: Ceratocystis fimbriata: Draft nuclear genome sequence for the plant pathogen, Ceratocystis fimbriata.</title>
        <authorList>
            <person name="Wilken P.M."/>
            <person name="Steenkamp E.T."/>
            <person name="Wingfield M.J."/>
            <person name="de Beer Z.W."/>
            <person name="Wingfield B.D."/>
        </authorList>
    </citation>
    <scope>NUCLEOTIDE SEQUENCE [LARGE SCALE GENOMIC DNA]</scope>
    <source>
        <strain evidence="1 2">CBS 114723</strain>
    </source>
</reference>
<keyword evidence="2" id="KW-1185">Reference proteome</keyword>
<organism evidence="1 2">
    <name type="scientific">Ceratocystis fimbriata CBS 114723</name>
    <dbReference type="NCBI Taxonomy" id="1035309"/>
    <lineage>
        <taxon>Eukaryota</taxon>
        <taxon>Fungi</taxon>
        <taxon>Dikarya</taxon>
        <taxon>Ascomycota</taxon>
        <taxon>Pezizomycotina</taxon>
        <taxon>Sordariomycetes</taxon>
        <taxon>Hypocreomycetidae</taxon>
        <taxon>Microascales</taxon>
        <taxon>Ceratocystidaceae</taxon>
        <taxon>Ceratocystis</taxon>
    </lineage>
</organism>
<evidence type="ECO:0000313" key="2">
    <source>
        <dbReference type="Proteomes" id="UP000222788"/>
    </source>
</evidence>
<dbReference type="Proteomes" id="UP000222788">
    <property type="component" value="Unassembled WGS sequence"/>
</dbReference>
<gene>
    <name evidence="1" type="ORF">CFIMG_007593RA00001</name>
</gene>
<proteinExistence type="predicted"/>
<protein>
    <submittedName>
        <fullName evidence="1">Uncharacterized protein</fullName>
    </submittedName>
</protein>
<dbReference type="EMBL" id="APWK03000161">
    <property type="protein sequence ID" value="PHH49899.1"/>
    <property type="molecule type" value="Genomic_DNA"/>
</dbReference>
<comment type="caution">
    <text evidence="1">The sequence shown here is derived from an EMBL/GenBank/DDBJ whole genome shotgun (WGS) entry which is preliminary data.</text>
</comment>
<name>A0A2C5W724_9PEZI</name>
<sequence>MSGGGVCVPEPLMPIVKRCINPKSLPNHEPIHLRHMLTETMTVSVTFATSFVIRGANVNAYRPPLISSA</sequence>
<reference evidence="1 2" key="1">
    <citation type="journal article" date="2013" name="Fungal Biol.">
        <title>Analysis of microsatellite markers in the genome of the plant pathogen Ceratocystis fimbriata.</title>
        <authorList>
            <person name="Simpson M.C."/>
            <person name="Wilken P.M."/>
            <person name="Coetzee M.P."/>
            <person name="Wingfield M.J."/>
            <person name="Wingfield B.D."/>
        </authorList>
    </citation>
    <scope>NUCLEOTIDE SEQUENCE [LARGE SCALE GENOMIC DNA]</scope>
    <source>
        <strain evidence="1 2">CBS 114723</strain>
    </source>
</reference>